<keyword evidence="3" id="KW-1185">Reference proteome</keyword>
<sequence>MKYTPLLCRLVSLLRLGLFLSCIVFGASVHAALKEDDWLDAVGSRRDLLLASGASRRVDLSRGAKTAAYEVLAATAVEGCGPKEWPQYMVDLPKLKVSDSSDGPVEMFALPPLVRYLYQFGDCLSSLQKSELIANFVALNNRQRLTAHGTLNHAVMRATSWYLLAQYFERAKWTDWDGKVFDSIALMRETKSKLAQRRSHFFNKGHYELLSPTYAMVDYFPLLNLIDFAADEDVRNSAESEALLELAALRAHSFHGVIVPPLTRKNYDQMNSTDPTSSYTPSISQQILWYYYGEPKGFENRDFRSGEPFYAAMLALSKWRPPAAIRGISSGSGYRIRYNTPRFGVWDALTPIEIYGDSLIGDEFAIGTGNLNFQPAGYSGHIQTFAILLKSDKPYNQIECYHPFWKSNQGEDAWSTDRSSPFQQMYRYDESSVVMLFDIPDKDPWPLNKDNRFWKDRDQHANDLLKVAACRVSRSFDEVVFDGQWVFVRQGDVYVAMASLNGKYEIDEAKSSLLRDFYSIKIRQARSALFFRVERRKTDADFNDFKSRMKSSPLPVFDASVGSVLVHEMTGDVTEVRCRIEKLATEADWWSAVPLILRNGHDIKPDDSFVIDSTVLSIRDGVLRVRSDKGDLDLKN</sequence>
<organism evidence="2 3">
    <name type="scientific">Uliginosibacterium sediminicola</name>
    <dbReference type="NCBI Taxonomy" id="2024550"/>
    <lineage>
        <taxon>Bacteria</taxon>
        <taxon>Pseudomonadati</taxon>
        <taxon>Pseudomonadota</taxon>
        <taxon>Betaproteobacteria</taxon>
        <taxon>Rhodocyclales</taxon>
        <taxon>Zoogloeaceae</taxon>
        <taxon>Uliginosibacterium</taxon>
    </lineage>
</organism>
<accession>A0ABU9Z0G7</accession>
<evidence type="ECO:0008006" key="4">
    <source>
        <dbReference type="Google" id="ProtNLM"/>
    </source>
</evidence>
<protein>
    <recommendedName>
        <fullName evidence="4">Heparin-sulfate lyase N-terminal domain-containing protein</fullName>
    </recommendedName>
</protein>
<evidence type="ECO:0000256" key="1">
    <source>
        <dbReference type="SAM" id="SignalP"/>
    </source>
</evidence>
<evidence type="ECO:0000313" key="2">
    <source>
        <dbReference type="EMBL" id="MEN3069232.1"/>
    </source>
</evidence>
<comment type="caution">
    <text evidence="2">The sequence shown here is derived from an EMBL/GenBank/DDBJ whole genome shotgun (WGS) entry which is preliminary data.</text>
</comment>
<keyword evidence="1" id="KW-0732">Signal</keyword>
<gene>
    <name evidence="2" type="ORF">ABDB84_12145</name>
</gene>
<dbReference type="RefSeq" id="WP_345920004.1">
    <property type="nucleotide sequence ID" value="NZ_JBDIVE010000006.1"/>
</dbReference>
<name>A0ABU9Z0G7_9RHOO</name>
<feature type="chain" id="PRO_5045138237" description="Heparin-sulfate lyase N-terminal domain-containing protein" evidence="1">
    <location>
        <begin position="32"/>
        <end position="636"/>
    </location>
</feature>
<reference evidence="2 3" key="1">
    <citation type="journal article" date="2018" name="Int. J. Syst. Evol. Microbiol.">
        <title>Uliginosibacterium sediminicola sp. nov., isolated from freshwater sediment.</title>
        <authorList>
            <person name="Hwang W.M."/>
            <person name="Kim S.M."/>
            <person name="Kang K."/>
            <person name="Ahn T.Y."/>
        </authorList>
    </citation>
    <scope>NUCLEOTIDE SEQUENCE [LARGE SCALE GENOMIC DNA]</scope>
    <source>
        <strain evidence="2 3">M1-21</strain>
    </source>
</reference>
<dbReference type="EMBL" id="JBDIVE010000006">
    <property type="protein sequence ID" value="MEN3069232.1"/>
    <property type="molecule type" value="Genomic_DNA"/>
</dbReference>
<dbReference type="Proteomes" id="UP001410394">
    <property type="component" value="Unassembled WGS sequence"/>
</dbReference>
<feature type="signal peptide" evidence="1">
    <location>
        <begin position="1"/>
        <end position="31"/>
    </location>
</feature>
<evidence type="ECO:0000313" key="3">
    <source>
        <dbReference type="Proteomes" id="UP001410394"/>
    </source>
</evidence>
<proteinExistence type="predicted"/>